<sequence length="199" mass="21686">MLSQRAAQLLLLAGLAAAFQRPALRSVAAPPRTALRASASDVTIDKDFRLALGTCGVALVLDQIPIIKWLPGLPLTLLGLLFLIQTFRLDFTFDDEAFELKSGEEDIGENVVVGGANRWAYNTFVNYETFPKGWDVPILVYFKETQTPESQWGVGPGEMANSAEAIANGAVRGQVHFFPAICNAKQITDEFARRGCGKL</sequence>
<gene>
    <name evidence="2" type="ORF">PECAL_3P11110</name>
</gene>
<dbReference type="Proteomes" id="UP000789595">
    <property type="component" value="Unassembled WGS sequence"/>
</dbReference>
<dbReference type="PANTHER" id="PTHR35550">
    <property type="match status" value="1"/>
</dbReference>
<dbReference type="OrthoDB" id="1921626at2759"/>
<evidence type="ECO:0000313" key="2">
    <source>
        <dbReference type="EMBL" id="CAH0371181.1"/>
    </source>
</evidence>
<feature type="signal peptide" evidence="1">
    <location>
        <begin position="1"/>
        <end position="18"/>
    </location>
</feature>
<dbReference type="InterPro" id="IPR021467">
    <property type="entry name" value="DUF3119"/>
</dbReference>
<accession>A0A8J2SI16</accession>
<comment type="caution">
    <text evidence="2">The sequence shown here is derived from an EMBL/GenBank/DDBJ whole genome shotgun (WGS) entry which is preliminary data.</text>
</comment>
<keyword evidence="3" id="KW-1185">Reference proteome</keyword>
<protein>
    <submittedName>
        <fullName evidence="2">Uncharacterized protein</fullName>
    </submittedName>
</protein>
<proteinExistence type="predicted"/>
<reference evidence="2" key="1">
    <citation type="submission" date="2021-11" db="EMBL/GenBank/DDBJ databases">
        <authorList>
            <consortium name="Genoscope - CEA"/>
            <person name="William W."/>
        </authorList>
    </citation>
    <scope>NUCLEOTIDE SEQUENCE</scope>
</reference>
<name>A0A8J2SI16_9STRA</name>
<dbReference type="EMBL" id="CAKKNE010000003">
    <property type="protein sequence ID" value="CAH0371181.1"/>
    <property type="molecule type" value="Genomic_DNA"/>
</dbReference>
<organism evidence="2 3">
    <name type="scientific">Pelagomonas calceolata</name>
    <dbReference type="NCBI Taxonomy" id="35677"/>
    <lineage>
        <taxon>Eukaryota</taxon>
        <taxon>Sar</taxon>
        <taxon>Stramenopiles</taxon>
        <taxon>Ochrophyta</taxon>
        <taxon>Pelagophyceae</taxon>
        <taxon>Pelagomonadales</taxon>
        <taxon>Pelagomonadaceae</taxon>
        <taxon>Pelagomonas</taxon>
    </lineage>
</organism>
<keyword evidence="1" id="KW-0732">Signal</keyword>
<dbReference type="PANTHER" id="PTHR35550:SF2">
    <property type="entry name" value="OS05G0401200 PROTEIN"/>
    <property type="match status" value="1"/>
</dbReference>
<dbReference type="Pfam" id="PF11317">
    <property type="entry name" value="DUF3119"/>
    <property type="match status" value="1"/>
</dbReference>
<dbReference type="AlphaFoldDB" id="A0A8J2SI16"/>
<evidence type="ECO:0000256" key="1">
    <source>
        <dbReference type="SAM" id="SignalP"/>
    </source>
</evidence>
<evidence type="ECO:0000313" key="3">
    <source>
        <dbReference type="Proteomes" id="UP000789595"/>
    </source>
</evidence>
<feature type="chain" id="PRO_5035301374" evidence="1">
    <location>
        <begin position="19"/>
        <end position="199"/>
    </location>
</feature>